<evidence type="ECO:0000313" key="2">
    <source>
        <dbReference type="Proteomes" id="UP000501812"/>
    </source>
</evidence>
<gene>
    <name evidence="1" type="ORF">HHL09_00110</name>
</gene>
<keyword evidence="2" id="KW-1185">Reference proteome</keyword>
<dbReference type="RefSeq" id="WP_169452472.1">
    <property type="nucleotide sequence ID" value="NZ_CP051774.1"/>
</dbReference>
<sequence>MSDDFDLSSLFEGVKNSEPEQEFAFEVEGPMTIADVLALSSDEEAREKIRAVDDQGGEVKVVPLGKTSRMMMCGLFTTIPKGKRSYCYRHLPFPLEDEELPVHAVVEVFARMLQRWAREQPDWLTCTEDDFAKIAFYRFHFSAEEGVWTVSFEADE</sequence>
<dbReference type="Proteomes" id="UP000501812">
    <property type="component" value="Chromosome"/>
</dbReference>
<dbReference type="AlphaFoldDB" id="A0A858RC82"/>
<name>A0A858RC82_9BACT</name>
<accession>A0A858RC82</accession>
<organism evidence="1 2">
    <name type="scientific">Luteolibacter luteus</name>
    <dbReference type="NCBI Taxonomy" id="2728835"/>
    <lineage>
        <taxon>Bacteria</taxon>
        <taxon>Pseudomonadati</taxon>
        <taxon>Verrucomicrobiota</taxon>
        <taxon>Verrucomicrobiia</taxon>
        <taxon>Verrucomicrobiales</taxon>
        <taxon>Verrucomicrobiaceae</taxon>
        <taxon>Luteolibacter</taxon>
    </lineage>
</organism>
<evidence type="ECO:0000313" key="1">
    <source>
        <dbReference type="EMBL" id="QJE94251.1"/>
    </source>
</evidence>
<dbReference type="EMBL" id="CP051774">
    <property type="protein sequence ID" value="QJE94251.1"/>
    <property type="molecule type" value="Genomic_DNA"/>
</dbReference>
<dbReference type="KEGG" id="luo:HHL09_00110"/>
<reference evidence="1 2" key="1">
    <citation type="submission" date="2020-04" db="EMBL/GenBank/DDBJ databases">
        <title>Luteolibacter sp. G-1-1-1 isolated from soil.</title>
        <authorList>
            <person name="Dahal R.H."/>
        </authorList>
    </citation>
    <scope>NUCLEOTIDE SEQUENCE [LARGE SCALE GENOMIC DNA]</scope>
    <source>
        <strain evidence="1 2">G-1-1-1</strain>
    </source>
</reference>
<proteinExistence type="predicted"/>
<protein>
    <submittedName>
        <fullName evidence="1">Uncharacterized protein</fullName>
    </submittedName>
</protein>